<organism evidence="2 3">
    <name type="scientific">Lophium mytilinum</name>
    <dbReference type="NCBI Taxonomy" id="390894"/>
    <lineage>
        <taxon>Eukaryota</taxon>
        <taxon>Fungi</taxon>
        <taxon>Dikarya</taxon>
        <taxon>Ascomycota</taxon>
        <taxon>Pezizomycotina</taxon>
        <taxon>Dothideomycetes</taxon>
        <taxon>Pleosporomycetidae</taxon>
        <taxon>Mytilinidiales</taxon>
        <taxon>Mytilinidiaceae</taxon>
        <taxon>Lophium</taxon>
    </lineage>
</organism>
<dbReference type="OrthoDB" id="1911848at2759"/>
<gene>
    <name evidence="2" type="ORF">BU16DRAFT_542554</name>
</gene>
<sequence length="399" mass="44967">MSDLTTTTEWIWSASYNDHYRVCYDAERVPVYKWYKDSQSDTRFTASSSVVSAQPTGNPDWIWSKEHNRHYFQDSMGKCHWEKSVQVPLTPHYNRSDSASTIGSRISSTSGGSNSSQTALVTGNDYTSVRVFLIGWQQSDINNLPAELNAIGDTFSRKFGFETLRHDLNNANPEPGLRDFLHGNNLLPGSEGMNSPQRQKELVIVLHGGHSDKMGNFSSCGQFCKDTNHHHGPSLKWKPFQENLIAQDFDCLTVLDTCFSGASARGISSKNMLLAASEANELSYNTSDEGYSFTEILNLELRRLADEGGPVSVRSLCVDRLYPRYAHQKRCPWPHRAHKNLRAYQFRDANSVRPECGMNVCQNLILRSTPNCSSLPEDNDSIDITFSPLLSAPIKYRQY</sequence>
<feature type="compositionally biased region" description="Low complexity" evidence="1">
    <location>
        <begin position="96"/>
        <end position="116"/>
    </location>
</feature>
<accession>A0A6A6QGW7</accession>
<reference evidence="2" key="1">
    <citation type="journal article" date="2020" name="Stud. Mycol.">
        <title>101 Dothideomycetes genomes: a test case for predicting lifestyles and emergence of pathogens.</title>
        <authorList>
            <person name="Haridas S."/>
            <person name="Albert R."/>
            <person name="Binder M."/>
            <person name="Bloem J."/>
            <person name="Labutti K."/>
            <person name="Salamov A."/>
            <person name="Andreopoulos B."/>
            <person name="Baker S."/>
            <person name="Barry K."/>
            <person name="Bills G."/>
            <person name="Bluhm B."/>
            <person name="Cannon C."/>
            <person name="Castanera R."/>
            <person name="Culley D."/>
            <person name="Daum C."/>
            <person name="Ezra D."/>
            <person name="Gonzalez J."/>
            <person name="Henrissat B."/>
            <person name="Kuo A."/>
            <person name="Liang C."/>
            <person name="Lipzen A."/>
            <person name="Lutzoni F."/>
            <person name="Magnuson J."/>
            <person name="Mondo S."/>
            <person name="Nolan M."/>
            <person name="Ohm R."/>
            <person name="Pangilinan J."/>
            <person name="Park H.-J."/>
            <person name="Ramirez L."/>
            <person name="Alfaro M."/>
            <person name="Sun H."/>
            <person name="Tritt A."/>
            <person name="Yoshinaga Y."/>
            <person name="Zwiers L.-H."/>
            <person name="Turgeon B."/>
            <person name="Goodwin S."/>
            <person name="Spatafora J."/>
            <person name="Crous P."/>
            <person name="Grigoriev I."/>
        </authorList>
    </citation>
    <scope>NUCLEOTIDE SEQUENCE</scope>
    <source>
        <strain evidence="2">CBS 269.34</strain>
    </source>
</reference>
<evidence type="ECO:0000256" key="1">
    <source>
        <dbReference type="SAM" id="MobiDB-lite"/>
    </source>
</evidence>
<protein>
    <submittedName>
        <fullName evidence="2">Uncharacterized protein</fullName>
    </submittedName>
</protein>
<feature type="region of interest" description="Disordered" evidence="1">
    <location>
        <begin position="92"/>
        <end position="117"/>
    </location>
</feature>
<dbReference type="Proteomes" id="UP000799750">
    <property type="component" value="Unassembled WGS sequence"/>
</dbReference>
<proteinExistence type="predicted"/>
<evidence type="ECO:0000313" key="3">
    <source>
        <dbReference type="Proteomes" id="UP000799750"/>
    </source>
</evidence>
<evidence type="ECO:0000313" key="2">
    <source>
        <dbReference type="EMBL" id="KAF2491431.1"/>
    </source>
</evidence>
<keyword evidence="3" id="KW-1185">Reference proteome</keyword>
<name>A0A6A6QGW7_9PEZI</name>
<dbReference type="AlphaFoldDB" id="A0A6A6QGW7"/>
<dbReference type="EMBL" id="MU004195">
    <property type="protein sequence ID" value="KAF2491431.1"/>
    <property type="molecule type" value="Genomic_DNA"/>
</dbReference>